<reference evidence="3" key="2">
    <citation type="submission" date="2021-02" db="EMBL/GenBank/DDBJ databases">
        <title>Aspergillus puulaauensis MK2 genome sequence.</title>
        <authorList>
            <person name="Futagami T."/>
            <person name="Mori K."/>
            <person name="Kadooka C."/>
            <person name="Tanaka T."/>
        </authorList>
    </citation>
    <scope>NUCLEOTIDE SEQUENCE</scope>
    <source>
        <strain evidence="3">MK2</strain>
    </source>
</reference>
<reference evidence="3" key="1">
    <citation type="submission" date="2021-01" db="EMBL/GenBank/DDBJ databases">
        <authorList>
            <consortium name="Aspergillus puulaauensis MK2 genome sequencing consortium"/>
            <person name="Kazuki M."/>
            <person name="Futagami T."/>
        </authorList>
    </citation>
    <scope>NUCLEOTIDE SEQUENCE</scope>
    <source>
        <strain evidence="3">MK2</strain>
    </source>
</reference>
<evidence type="ECO:0000313" key="4">
    <source>
        <dbReference type="Proteomes" id="UP000654913"/>
    </source>
</evidence>
<feature type="region of interest" description="Disordered" evidence="1">
    <location>
        <begin position="1"/>
        <end position="28"/>
    </location>
</feature>
<dbReference type="OrthoDB" id="10039566at2759"/>
<feature type="transmembrane region" description="Helical" evidence="2">
    <location>
        <begin position="55"/>
        <end position="81"/>
    </location>
</feature>
<accession>A0A7R7XTU7</accession>
<keyword evidence="2" id="KW-1133">Transmembrane helix</keyword>
<feature type="region of interest" description="Disordered" evidence="1">
    <location>
        <begin position="375"/>
        <end position="411"/>
    </location>
</feature>
<evidence type="ECO:0000313" key="3">
    <source>
        <dbReference type="EMBL" id="BCS26868.1"/>
    </source>
</evidence>
<dbReference type="PANTHER" id="PTHR35895:SF2">
    <property type="match status" value="1"/>
</dbReference>
<sequence length="455" mass="49145">MSGNQKKNVSDAHQESSPGKEADENAEEGSVYAEGGILPPSTSAEKARSHFKRRWIWYLAGVIFLVIFLPVFFLVVIPAVAQLVINKSDLVLINAVVAQPNPSSVALTLEAKIDLKIILPVLIEPVTLSLFDREYGSDDAYATVAIAGQTVKSNYTLGAYDQLAPILNMTAWETFVRHVVFQEKMTLSLKGVTNGYLGVLKCHVTIDKDITAPVLNRFDGFFISDSTLLFPAESDGTNLIGNATLPNPTVLTLEVGTLVLDIRSGDLLIGNATLTDVTLRPGTNTFPLRGVLSISSLLKNLPEVLKTQGPALKAGNLSLDAATSSIHCNGKYVPYYTDVLRDLTLTANIGVVDLVKNTIHHLELNKSLMATLANASGRNSTDDRRSVRPSSTKDDDVTVRPGDSNRGTREGLAAGLKRNKHVRDILGDEAQNRQDEIMESLVALADTLYPGKPGS</sequence>
<organism evidence="3 4">
    <name type="scientific">Aspergillus puulaauensis</name>
    <dbReference type="NCBI Taxonomy" id="1220207"/>
    <lineage>
        <taxon>Eukaryota</taxon>
        <taxon>Fungi</taxon>
        <taxon>Dikarya</taxon>
        <taxon>Ascomycota</taxon>
        <taxon>Pezizomycotina</taxon>
        <taxon>Eurotiomycetes</taxon>
        <taxon>Eurotiomycetidae</taxon>
        <taxon>Eurotiales</taxon>
        <taxon>Aspergillaceae</taxon>
        <taxon>Aspergillus</taxon>
    </lineage>
</organism>
<evidence type="ECO:0000256" key="2">
    <source>
        <dbReference type="SAM" id="Phobius"/>
    </source>
</evidence>
<dbReference type="RefSeq" id="XP_041559062.1">
    <property type="nucleotide sequence ID" value="XM_041706702.1"/>
</dbReference>
<dbReference type="Proteomes" id="UP000654913">
    <property type="component" value="Chromosome 5"/>
</dbReference>
<keyword evidence="4" id="KW-1185">Reference proteome</keyword>
<name>A0A7R7XTU7_9EURO</name>
<dbReference type="PANTHER" id="PTHR35895">
    <property type="entry name" value="CHROMOSOME 16, WHOLE GENOME SHOTGUN SEQUENCE"/>
    <property type="match status" value="1"/>
</dbReference>
<feature type="compositionally biased region" description="Basic and acidic residues" evidence="1">
    <location>
        <begin position="8"/>
        <end position="23"/>
    </location>
</feature>
<feature type="compositionally biased region" description="Basic and acidic residues" evidence="1">
    <location>
        <begin position="380"/>
        <end position="398"/>
    </location>
</feature>
<dbReference type="GeneID" id="64976873"/>
<dbReference type="KEGG" id="apuu:APUU_51579S"/>
<keyword evidence="2" id="KW-0812">Transmembrane</keyword>
<protein>
    <submittedName>
        <fullName evidence="3">Uncharacterized protein</fullName>
    </submittedName>
</protein>
<dbReference type="Pfam" id="PF12505">
    <property type="entry name" value="DUF3712"/>
    <property type="match status" value="1"/>
</dbReference>
<evidence type="ECO:0000256" key="1">
    <source>
        <dbReference type="SAM" id="MobiDB-lite"/>
    </source>
</evidence>
<keyword evidence="2" id="KW-0472">Membrane</keyword>
<dbReference type="InterPro" id="IPR046368">
    <property type="entry name" value="Tag1"/>
</dbReference>
<gene>
    <name evidence="3" type="ORF">APUU_51579S</name>
</gene>
<dbReference type="InterPro" id="IPR022185">
    <property type="entry name" value="DUF3712"/>
</dbReference>
<dbReference type="GO" id="GO:0000329">
    <property type="term" value="C:fungal-type vacuole membrane"/>
    <property type="evidence" value="ECO:0007669"/>
    <property type="project" value="InterPro"/>
</dbReference>
<dbReference type="EMBL" id="AP024447">
    <property type="protein sequence ID" value="BCS26868.1"/>
    <property type="molecule type" value="Genomic_DNA"/>
</dbReference>
<dbReference type="AlphaFoldDB" id="A0A7R7XTU7"/>
<proteinExistence type="predicted"/>